<evidence type="ECO:0000256" key="5">
    <source>
        <dbReference type="ARBA" id="ARBA00022989"/>
    </source>
</evidence>
<keyword evidence="3" id="KW-1003">Cell membrane</keyword>
<evidence type="ECO:0000256" key="3">
    <source>
        <dbReference type="ARBA" id="ARBA00022475"/>
    </source>
</evidence>
<dbReference type="InterPro" id="IPR055348">
    <property type="entry name" value="DctQ"/>
</dbReference>
<evidence type="ECO:0000256" key="1">
    <source>
        <dbReference type="ARBA" id="ARBA00004651"/>
    </source>
</evidence>
<dbReference type="GO" id="GO:0005886">
    <property type="term" value="C:plasma membrane"/>
    <property type="evidence" value="ECO:0007669"/>
    <property type="project" value="UniProtKB-SubCell"/>
</dbReference>
<evidence type="ECO:0000256" key="2">
    <source>
        <dbReference type="ARBA" id="ARBA00022448"/>
    </source>
</evidence>
<evidence type="ECO:0000256" key="7">
    <source>
        <dbReference type="RuleBase" id="RU369079"/>
    </source>
</evidence>
<feature type="transmembrane region" description="Helical" evidence="7">
    <location>
        <begin position="135"/>
        <end position="158"/>
    </location>
</feature>
<feature type="transmembrane region" description="Helical" evidence="7">
    <location>
        <begin position="20"/>
        <end position="46"/>
    </location>
</feature>
<evidence type="ECO:0000256" key="6">
    <source>
        <dbReference type="ARBA" id="ARBA00023136"/>
    </source>
</evidence>
<comment type="caution">
    <text evidence="9">The sequence shown here is derived from an EMBL/GenBank/DDBJ whole genome shotgun (WGS) entry which is preliminary data.</text>
</comment>
<dbReference type="Pfam" id="PF04290">
    <property type="entry name" value="DctQ"/>
    <property type="match status" value="1"/>
</dbReference>
<proteinExistence type="inferred from homology"/>
<evidence type="ECO:0000259" key="8">
    <source>
        <dbReference type="Pfam" id="PF04290"/>
    </source>
</evidence>
<comment type="similarity">
    <text evidence="7">Belongs to the TRAP transporter small permease family.</text>
</comment>
<feature type="domain" description="Tripartite ATP-independent periplasmic transporters DctQ component" evidence="8">
    <location>
        <begin position="41"/>
        <end position="162"/>
    </location>
</feature>
<organism evidence="9 10">
    <name type="scientific">Profundibacterium mesophilum KAUST100406-0324</name>
    <dbReference type="NCBI Taxonomy" id="1037889"/>
    <lineage>
        <taxon>Bacteria</taxon>
        <taxon>Pseudomonadati</taxon>
        <taxon>Pseudomonadota</taxon>
        <taxon>Alphaproteobacteria</taxon>
        <taxon>Rhodobacterales</taxon>
        <taxon>Roseobacteraceae</taxon>
        <taxon>Profundibacterium</taxon>
    </lineage>
</organism>
<feature type="transmembrane region" description="Helical" evidence="7">
    <location>
        <begin position="58"/>
        <end position="79"/>
    </location>
</feature>
<gene>
    <name evidence="9" type="ORF">PMES_01752</name>
</gene>
<dbReference type="EMBL" id="APKE01000020">
    <property type="protein sequence ID" value="KAF0675997.1"/>
    <property type="molecule type" value="Genomic_DNA"/>
</dbReference>
<dbReference type="AlphaFoldDB" id="A0A921NQ33"/>
<evidence type="ECO:0000256" key="4">
    <source>
        <dbReference type="ARBA" id="ARBA00022692"/>
    </source>
</evidence>
<sequence length="169" mass="17678">MSASASRTGLPLAVERAATLWAMAGGALLLLVVAINVASVIGGLFGKPFAGDFELTEVGTAVAVFAFLPFVQITDANVSADIFTQRAPVRLVAAFGLLAALVAMAFALLLGWRMYLGMLDQKSYDYTTAIVQFPHWIAFLPILASIALLALCAAVTAAERLARIAAPGH</sequence>
<accession>A0A921NQ33</accession>
<evidence type="ECO:0000313" key="9">
    <source>
        <dbReference type="EMBL" id="KAF0675997.1"/>
    </source>
</evidence>
<feature type="transmembrane region" description="Helical" evidence="7">
    <location>
        <begin position="91"/>
        <end position="115"/>
    </location>
</feature>
<keyword evidence="4 7" id="KW-0812">Transmembrane</keyword>
<keyword evidence="7" id="KW-0997">Cell inner membrane</keyword>
<keyword evidence="5 7" id="KW-1133">Transmembrane helix</keyword>
<protein>
    <recommendedName>
        <fullName evidence="7">TRAP transporter small permease protein</fullName>
    </recommendedName>
</protein>
<name>A0A921NQ33_9RHOB</name>
<comment type="subcellular location">
    <subcellularLocation>
        <location evidence="7">Cell inner membrane</location>
        <topology evidence="7">Multi-pass membrane protein</topology>
    </subcellularLocation>
    <subcellularLocation>
        <location evidence="1">Cell membrane</location>
        <topology evidence="1">Multi-pass membrane protein</topology>
    </subcellularLocation>
</comment>
<dbReference type="RefSeq" id="WP_159965316.1">
    <property type="nucleotide sequence ID" value="NZ_APKE01000020.1"/>
</dbReference>
<keyword evidence="10" id="KW-1185">Reference proteome</keyword>
<evidence type="ECO:0000313" key="10">
    <source>
        <dbReference type="Proteomes" id="UP000698242"/>
    </source>
</evidence>
<dbReference type="Proteomes" id="UP000698242">
    <property type="component" value="Unassembled WGS sequence"/>
</dbReference>
<dbReference type="OrthoDB" id="6183232at2"/>
<keyword evidence="2 7" id="KW-0813">Transport</keyword>
<dbReference type="GO" id="GO:0022857">
    <property type="term" value="F:transmembrane transporter activity"/>
    <property type="evidence" value="ECO:0007669"/>
    <property type="project" value="UniProtKB-UniRule"/>
</dbReference>
<keyword evidence="6 7" id="KW-0472">Membrane</keyword>
<comment type="subunit">
    <text evidence="7">The complex comprises the extracytoplasmic solute receptor protein and the two transmembrane proteins.</text>
</comment>
<comment type="function">
    <text evidence="7">Part of the tripartite ATP-independent periplasmic (TRAP) transport system.</text>
</comment>
<reference evidence="9" key="1">
    <citation type="submission" date="2013-03" db="EMBL/GenBank/DDBJ databases">
        <title>Genome Sequence of the Profundibacterium mesophilum strain KAUST100406-0324T from Red Sea, a novel genus in the family Rhodobacteraceae.</title>
        <authorList>
            <person name="Essack M."/>
            <person name="Alam I."/>
            <person name="Lafi F."/>
            <person name="Alawi W."/>
            <person name="Kamanu F."/>
            <person name="Al-Suwailem A."/>
            <person name="Lee O.O."/>
            <person name="Xu Y."/>
            <person name="Bajic V."/>
            <person name="Qian P.-Y."/>
            <person name="Archer J."/>
        </authorList>
    </citation>
    <scope>NUCLEOTIDE SEQUENCE</scope>
    <source>
        <strain evidence="9">KAUST100406-0324</strain>
    </source>
</reference>